<dbReference type="Gene3D" id="3.40.50.1580">
    <property type="entry name" value="Nucleoside phosphorylase domain"/>
    <property type="match status" value="1"/>
</dbReference>
<dbReference type="InterPro" id="IPR035994">
    <property type="entry name" value="Nucleoside_phosphorylase_sf"/>
</dbReference>
<keyword evidence="2" id="KW-0326">Glycosidase</keyword>
<dbReference type="PANTHER" id="PTHR46832">
    <property type="entry name" value="5'-METHYLTHIOADENOSINE/S-ADENOSYLHOMOCYSTEINE NUCLEOSIDASE"/>
    <property type="match status" value="1"/>
</dbReference>
<accession>A0A941E3Z7</accession>
<organism evidence="2 3">
    <name type="scientific">Undibacterium fentianense</name>
    <dbReference type="NCBI Taxonomy" id="2828728"/>
    <lineage>
        <taxon>Bacteria</taxon>
        <taxon>Pseudomonadati</taxon>
        <taxon>Pseudomonadota</taxon>
        <taxon>Betaproteobacteria</taxon>
        <taxon>Burkholderiales</taxon>
        <taxon>Oxalobacteraceae</taxon>
        <taxon>Undibacterium</taxon>
    </lineage>
</organism>
<dbReference type="SUPFAM" id="SSF53167">
    <property type="entry name" value="Purine and uridine phosphorylases"/>
    <property type="match status" value="1"/>
</dbReference>
<dbReference type="GO" id="GO:0008782">
    <property type="term" value="F:adenosylhomocysteine nucleosidase activity"/>
    <property type="evidence" value="ECO:0007669"/>
    <property type="project" value="UniProtKB-EC"/>
</dbReference>
<dbReference type="Proteomes" id="UP000678545">
    <property type="component" value="Unassembled WGS sequence"/>
</dbReference>
<gene>
    <name evidence="2" type="ORF">KDM90_11415</name>
</gene>
<proteinExistence type="predicted"/>
<dbReference type="GO" id="GO:0009116">
    <property type="term" value="P:nucleoside metabolic process"/>
    <property type="evidence" value="ECO:0007669"/>
    <property type="project" value="InterPro"/>
</dbReference>
<evidence type="ECO:0000313" key="3">
    <source>
        <dbReference type="Proteomes" id="UP000678545"/>
    </source>
</evidence>
<protein>
    <submittedName>
        <fullName evidence="2">5'-methylthioadenosine/adenosylhomocysteine nucleosidase</fullName>
        <ecNumber evidence="2">3.2.2.9</ecNumber>
    </submittedName>
</protein>
<evidence type="ECO:0000313" key="2">
    <source>
        <dbReference type="EMBL" id="MBR7800606.1"/>
    </source>
</evidence>
<dbReference type="GO" id="GO:0005829">
    <property type="term" value="C:cytosol"/>
    <property type="evidence" value="ECO:0007669"/>
    <property type="project" value="TreeGrafter"/>
</dbReference>
<dbReference type="CDD" id="cd09008">
    <property type="entry name" value="MTAN"/>
    <property type="match status" value="1"/>
</dbReference>
<dbReference type="EMBL" id="JAGSPJ010000004">
    <property type="protein sequence ID" value="MBR7800606.1"/>
    <property type="molecule type" value="Genomic_DNA"/>
</dbReference>
<feature type="domain" description="Nucleoside phosphorylase" evidence="1">
    <location>
        <begin position="28"/>
        <end position="267"/>
    </location>
</feature>
<sequence>MYTKQRACFSIYISKSLMTISLKPNTTGLIFAMREEQEGLESFIQNKQVHQIAKRRFIQGQLWGHPVVMVLAGIGKVAAASTTSLLIHHFQINQLILSGVAGAADPALKVGDIVIARELLQHDMNASPLFPRFEIPLTGKSRFFVNKNLHLELQKATTLFVQNIQKYIPESLRKEWDLMKIEMYSGLVASGDQFIHEAAIVNQLKKELPDLLALEMEGAAIAQVCDEHDLEFAILRTISDNANETASIDFQSFVNQIAAPYTVGILKNYFENKEQIFDTNNT</sequence>
<dbReference type="PANTHER" id="PTHR46832:SF1">
    <property type="entry name" value="5'-METHYLTHIOADENOSINE_S-ADENOSYLHOMOCYSTEINE NUCLEOSIDASE"/>
    <property type="match status" value="1"/>
</dbReference>
<evidence type="ECO:0000259" key="1">
    <source>
        <dbReference type="Pfam" id="PF01048"/>
    </source>
</evidence>
<keyword evidence="3" id="KW-1185">Reference proteome</keyword>
<comment type="caution">
    <text evidence="2">The sequence shown here is derived from an EMBL/GenBank/DDBJ whole genome shotgun (WGS) entry which is preliminary data.</text>
</comment>
<dbReference type="GO" id="GO:0008930">
    <property type="term" value="F:methylthioadenosine nucleosidase activity"/>
    <property type="evidence" value="ECO:0007669"/>
    <property type="project" value="TreeGrafter"/>
</dbReference>
<dbReference type="InterPro" id="IPR000845">
    <property type="entry name" value="Nucleoside_phosphorylase_d"/>
</dbReference>
<dbReference type="EC" id="3.2.2.9" evidence="2"/>
<keyword evidence="2" id="KW-0378">Hydrolase</keyword>
<dbReference type="AlphaFoldDB" id="A0A941E3Z7"/>
<dbReference type="Pfam" id="PF01048">
    <property type="entry name" value="PNP_UDP_1"/>
    <property type="match status" value="1"/>
</dbReference>
<reference evidence="2" key="1">
    <citation type="submission" date="2021-04" db="EMBL/GenBank/DDBJ databases">
        <title>novel species isolated from subtropical streams in China.</title>
        <authorList>
            <person name="Lu H."/>
        </authorList>
    </citation>
    <scope>NUCLEOTIDE SEQUENCE</scope>
    <source>
        <strain evidence="2">FT137W</strain>
    </source>
</reference>
<dbReference type="GO" id="GO:0019284">
    <property type="term" value="P:L-methionine salvage from S-adenosylmethionine"/>
    <property type="evidence" value="ECO:0007669"/>
    <property type="project" value="TreeGrafter"/>
</dbReference>
<dbReference type="NCBIfam" id="NF004079">
    <property type="entry name" value="PRK05584.1"/>
    <property type="match status" value="1"/>
</dbReference>
<name>A0A941E3Z7_9BURK</name>